<feature type="compositionally biased region" description="Low complexity" evidence="1">
    <location>
        <begin position="132"/>
        <end position="141"/>
    </location>
</feature>
<accession>A0A8T3CL76</accession>
<keyword evidence="2" id="KW-1133">Transmembrane helix</keyword>
<keyword evidence="2" id="KW-0472">Membrane</keyword>
<reference evidence="4" key="1">
    <citation type="submission" date="2021-01" db="EMBL/GenBank/DDBJ databases">
        <authorList>
            <person name="Zahm M."/>
            <person name="Roques C."/>
            <person name="Cabau C."/>
            <person name="Klopp C."/>
            <person name="Donnadieu C."/>
            <person name="Jouanno E."/>
            <person name="Lampietro C."/>
            <person name="Louis A."/>
            <person name="Herpin A."/>
            <person name="Echchiki A."/>
            <person name="Berthelot C."/>
            <person name="Parey E."/>
            <person name="Roest-Crollius H."/>
            <person name="Braasch I."/>
            <person name="Postlethwait J."/>
            <person name="Bobe J."/>
            <person name="Montfort J."/>
            <person name="Bouchez O."/>
            <person name="Begum T."/>
            <person name="Mejri S."/>
            <person name="Adams A."/>
            <person name="Chen W.-J."/>
            <person name="Guiguen Y."/>
        </authorList>
    </citation>
    <scope>NUCLEOTIDE SEQUENCE</scope>
    <source>
        <tissue evidence="4">Blood</tissue>
    </source>
</reference>
<dbReference type="EMBL" id="JAERUA010000020">
    <property type="protein sequence ID" value="KAI1885843.1"/>
    <property type="molecule type" value="Genomic_DNA"/>
</dbReference>
<comment type="caution">
    <text evidence="4">The sequence shown here is derived from an EMBL/GenBank/DDBJ whole genome shotgun (WGS) entry which is preliminary data.</text>
</comment>
<keyword evidence="2" id="KW-0812">Transmembrane</keyword>
<evidence type="ECO:0000256" key="1">
    <source>
        <dbReference type="SAM" id="MobiDB-lite"/>
    </source>
</evidence>
<sequence>MQSSISTIPLLLFVSHLDYFILHTDAKEQLQKPNISVQPNDGMLGIACTTKLPRGTNITCNLYTGDAPEPYRRTWTKIGSCVFDVSPSDLQSALQSVWSTEVSCDYSVSTEPGSLSPRSDRYTVSGISLVTSTSSKPVTKPTSPPPQKTEKVTKPTPRPTRKTKKESAMFLWRHILSAVVLLAVIGFLIEHFLSHTSTADARGEKRRGHETTAQDVETVC</sequence>
<gene>
    <name evidence="4" type="ORF">AGOR_G00207950</name>
</gene>
<evidence type="ECO:0000313" key="4">
    <source>
        <dbReference type="EMBL" id="KAI1885843.1"/>
    </source>
</evidence>
<feature type="transmembrane region" description="Helical" evidence="2">
    <location>
        <begin position="170"/>
        <end position="189"/>
    </location>
</feature>
<evidence type="ECO:0000256" key="2">
    <source>
        <dbReference type="SAM" id="Phobius"/>
    </source>
</evidence>
<dbReference type="OrthoDB" id="8938325at2759"/>
<dbReference type="Proteomes" id="UP000829720">
    <property type="component" value="Unassembled WGS sequence"/>
</dbReference>
<evidence type="ECO:0000256" key="3">
    <source>
        <dbReference type="SAM" id="SignalP"/>
    </source>
</evidence>
<feature type="compositionally biased region" description="Basic and acidic residues" evidence="1">
    <location>
        <begin position="201"/>
        <end position="212"/>
    </location>
</feature>
<feature type="region of interest" description="Disordered" evidence="1">
    <location>
        <begin position="132"/>
        <end position="164"/>
    </location>
</feature>
<feature type="signal peptide" evidence="3">
    <location>
        <begin position="1"/>
        <end position="26"/>
    </location>
</feature>
<name>A0A8T3CL76_9TELE</name>
<dbReference type="AlphaFoldDB" id="A0A8T3CL76"/>
<organism evidence="4 5">
    <name type="scientific">Albula goreensis</name>
    <dbReference type="NCBI Taxonomy" id="1534307"/>
    <lineage>
        <taxon>Eukaryota</taxon>
        <taxon>Metazoa</taxon>
        <taxon>Chordata</taxon>
        <taxon>Craniata</taxon>
        <taxon>Vertebrata</taxon>
        <taxon>Euteleostomi</taxon>
        <taxon>Actinopterygii</taxon>
        <taxon>Neopterygii</taxon>
        <taxon>Teleostei</taxon>
        <taxon>Albuliformes</taxon>
        <taxon>Albulidae</taxon>
        <taxon>Albula</taxon>
    </lineage>
</organism>
<evidence type="ECO:0000313" key="5">
    <source>
        <dbReference type="Proteomes" id="UP000829720"/>
    </source>
</evidence>
<feature type="region of interest" description="Disordered" evidence="1">
    <location>
        <begin position="198"/>
        <end position="220"/>
    </location>
</feature>
<keyword evidence="5" id="KW-1185">Reference proteome</keyword>
<feature type="chain" id="PRO_5035898557" evidence="3">
    <location>
        <begin position="27"/>
        <end position="220"/>
    </location>
</feature>
<protein>
    <submittedName>
        <fullName evidence="4">Uncharacterized protein</fullName>
    </submittedName>
</protein>
<keyword evidence="3" id="KW-0732">Signal</keyword>
<proteinExistence type="predicted"/>